<sequence length="45" mass="4737">MVPLSDVLVALFITALGAISLGLEWGRTQGYDVGFKDGFHKGGAK</sequence>
<keyword evidence="2" id="KW-1185">Reference proteome</keyword>
<organism evidence="1 2">
    <name type="scientific">Haloarcula tailed virus 2</name>
    <dbReference type="NCBI Taxonomy" id="2877989"/>
    <lineage>
        <taxon>Viruses</taxon>
        <taxon>Duplodnaviria</taxon>
        <taxon>Heunggongvirae</taxon>
        <taxon>Uroviricota</taxon>
        <taxon>Caudoviricetes</taxon>
        <taxon>Thumleimavirales</taxon>
        <taxon>Soleiviridae</taxon>
        <taxon>Eilatmyovirus</taxon>
        <taxon>Eilatmyovirus salis</taxon>
        <taxon>Eilatmyovirus HATV2</taxon>
    </lineage>
</organism>
<gene>
    <name evidence="1" type="ORF">HATV-2_gp76</name>
</gene>
<dbReference type="Proteomes" id="UP000827814">
    <property type="component" value="Segment"/>
</dbReference>
<accession>A0AAE8XZW8</accession>
<dbReference type="EMBL" id="MZ334525">
    <property type="protein sequence ID" value="UBF23227.1"/>
    <property type="molecule type" value="Genomic_DNA"/>
</dbReference>
<evidence type="ECO:0000313" key="1">
    <source>
        <dbReference type="EMBL" id="UBF23227.1"/>
    </source>
</evidence>
<proteinExistence type="predicted"/>
<protein>
    <submittedName>
        <fullName evidence="1">Uncharacterized protein</fullName>
    </submittedName>
</protein>
<reference evidence="1" key="1">
    <citation type="submission" date="2021-05" db="EMBL/GenBank/DDBJ databases">
        <title>Diversity, taxonomy and evolution of archaeal viruses of the class Caudoviricetes.</title>
        <authorList>
            <person name="Liu Y."/>
            <person name="Demina T.A."/>
            <person name="Roux S."/>
            <person name="Aiewsakun P."/>
            <person name="Kazlauskas D."/>
            <person name="Simmonds P."/>
            <person name="Prangishvili D."/>
            <person name="Oksanen H.M."/>
            <person name="Krupovic M."/>
        </authorList>
    </citation>
    <scope>NUCLEOTIDE SEQUENCE</scope>
    <source>
        <strain evidence="1">HATV-2/44</strain>
    </source>
</reference>
<evidence type="ECO:0000313" key="2">
    <source>
        <dbReference type="Proteomes" id="UP000827814"/>
    </source>
</evidence>
<name>A0AAE8XZW8_9CAUD</name>